<evidence type="ECO:0000256" key="1">
    <source>
        <dbReference type="SAM" id="MobiDB-lite"/>
    </source>
</evidence>
<evidence type="ECO:0000313" key="3">
    <source>
        <dbReference type="Proteomes" id="UP001144396"/>
    </source>
</evidence>
<accession>A0A9W6CWB0</accession>
<evidence type="ECO:0008006" key="4">
    <source>
        <dbReference type="Google" id="ProtNLM"/>
    </source>
</evidence>
<name>A0A9W6CWB0_9MICO</name>
<proteinExistence type="predicted"/>
<protein>
    <recommendedName>
        <fullName evidence="4">DUF4240 domain-containing protein</fullName>
    </recommendedName>
</protein>
<organism evidence="2 3">
    <name type="scientific">Agromyces rhizosphaerae</name>
    <dbReference type="NCBI Taxonomy" id="88374"/>
    <lineage>
        <taxon>Bacteria</taxon>
        <taxon>Bacillati</taxon>
        <taxon>Actinomycetota</taxon>
        <taxon>Actinomycetes</taxon>
        <taxon>Micrococcales</taxon>
        <taxon>Microbacteriaceae</taxon>
        <taxon>Agromyces</taxon>
    </lineage>
</organism>
<keyword evidence="3" id="KW-1185">Reference proteome</keyword>
<dbReference type="AlphaFoldDB" id="A0A9W6CWB0"/>
<gene>
    <name evidence="2" type="ORF">ARHIZOSPH14_06640</name>
</gene>
<reference evidence="2" key="1">
    <citation type="submission" date="2022-12" db="EMBL/GenBank/DDBJ databases">
        <title>Reference genome sequencing for broad-spectrum identification of bacterial and archaeal isolates by mass spectrometry.</title>
        <authorList>
            <person name="Sekiguchi Y."/>
            <person name="Tourlousse D.M."/>
        </authorList>
    </citation>
    <scope>NUCLEOTIDE SEQUENCE</scope>
    <source>
        <strain evidence="2">14</strain>
    </source>
</reference>
<sequence length="263" mass="28412">MDPRSLHDTLRASFFSWSGADSAPDPAVLADMPRAAMESGHGPATPRSLMLAAEWSMWVLLGTQLGILDGLYEPEGMTLEFGAVLEPLVERARAQQPARPIESEDDFFVALSEAFEDLTPDRLAFVDTMIRSSILERDERTRAILGSVVRSSQADDPVVAAEHAEEVAWAFGGRGSALGEWDSPALWRSNAAVDPDAMTNLHAAMAIAAMAAGPEYYAAAGLEDDSISDWLFATQMDDEGVGDDADVVDRAADEDEEPPNLTW</sequence>
<dbReference type="Proteomes" id="UP001144396">
    <property type="component" value="Unassembled WGS sequence"/>
</dbReference>
<evidence type="ECO:0000313" key="2">
    <source>
        <dbReference type="EMBL" id="GLI26422.1"/>
    </source>
</evidence>
<comment type="caution">
    <text evidence="2">The sequence shown here is derived from an EMBL/GenBank/DDBJ whole genome shotgun (WGS) entry which is preliminary data.</text>
</comment>
<dbReference type="EMBL" id="BSDP01000001">
    <property type="protein sequence ID" value="GLI26422.1"/>
    <property type="molecule type" value="Genomic_DNA"/>
</dbReference>
<feature type="region of interest" description="Disordered" evidence="1">
    <location>
        <begin position="241"/>
        <end position="263"/>
    </location>
</feature>